<keyword evidence="2" id="KW-1185">Reference proteome</keyword>
<dbReference type="Proteomes" id="UP000054270">
    <property type="component" value="Unassembled WGS sequence"/>
</dbReference>
<dbReference type="AlphaFoldDB" id="A0A0D2L7Y4"/>
<gene>
    <name evidence="1" type="ORF">HYPSUDRAFT_597544</name>
</gene>
<evidence type="ECO:0000313" key="2">
    <source>
        <dbReference type="Proteomes" id="UP000054270"/>
    </source>
</evidence>
<sequence>MSFKHLKAWRLTFKLWVWMDKDIEPNIKFHQALPGDIKSLSTTTQVTLLASYLENTAQTVTAKIDLDALSHRSRRLAYKFTGFYLSASW</sequence>
<accession>A0A0D2L7Y4</accession>
<name>A0A0D2L7Y4_HYPSF</name>
<evidence type="ECO:0000313" key="1">
    <source>
        <dbReference type="EMBL" id="KJA23292.1"/>
    </source>
</evidence>
<organism evidence="1 2">
    <name type="scientific">Hypholoma sublateritium (strain FD-334 SS-4)</name>
    <dbReference type="NCBI Taxonomy" id="945553"/>
    <lineage>
        <taxon>Eukaryota</taxon>
        <taxon>Fungi</taxon>
        <taxon>Dikarya</taxon>
        <taxon>Basidiomycota</taxon>
        <taxon>Agaricomycotina</taxon>
        <taxon>Agaricomycetes</taxon>
        <taxon>Agaricomycetidae</taxon>
        <taxon>Agaricales</taxon>
        <taxon>Agaricineae</taxon>
        <taxon>Strophariaceae</taxon>
        <taxon>Hypholoma</taxon>
    </lineage>
</organism>
<dbReference type="EMBL" id="KN817544">
    <property type="protein sequence ID" value="KJA23292.1"/>
    <property type="molecule type" value="Genomic_DNA"/>
</dbReference>
<reference evidence="2" key="1">
    <citation type="submission" date="2014-04" db="EMBL/GenBank/DDBJ databases">
        <title>Evolutionary Origins and Diversification of the Mycorrhizal Mutualists.</title>
        <authorList>
            <consortium name="DOE Joint Genome Institute"/>
            <consortium name="Mycorrhizal Genomics Consortium"/>
            <person name="Kohler A."/>
            <person name="Kuo A."/>
            <person name="Nagy L.G."/>
            <person name="Floudas D."/>
            <person name="Copeland A."/>
            <person name="Barry K.W."/>
            <person name="Cichocki N."/>
            <person name="Veneault-Fourrey C."/>
            <person name="LaButti K."/>
            <person name="Lindquist E.A."/>
            <person name="Lipzen A."/>
            <person name="Lundell T."/>
            <person name="Morin E."/>
            <person name="Murat C."/>
            <person name="Riley R."/>
            <person name="Ohm R."/>
            <person name="Sun H."/>
            <person name="Tunlid A."/>
            <person name="Henrissat B."/>
            <person name="Grigoriev I.V."/>
            <person name="Hibbett D.S."/>
            <person name="Martin F."/>
        </authorList>
    </citation>
    <scope>NUCLEOTIDE SEQUENCE [LARGE SCALE GENOMIC DNA]</scope>
    <source>
        <strain evidence="2">FD-334 SS-4</strain>
    </source>
</reference>
<proteinExistence type="predicted"/>
<protein>
    <submittedName>
        <fullName evidence="1">Uncharacterized protein</fullName>
    </submittedName>
</protein>